<dbReference type="PANTHER" id="PTHR34524">
    <property type="entry name" value="CALCYPHOSIN"/>
    <property type="match status" value="1"/>
</dbReference>
<dbReference type="EMBL" id="CYKH01002151">
    <property type="protein sequence ID" value="CUG93385.1"/>
    <property type="molecule type" value="Genomic_DNA"/>
</dbReference>
<proteinExistence type="predicted"/>
<evidence type="ECO:0000256" key="2">
    <source>
        <dbReference type="ARBA" id="ARBA00022737"/>
    </source>
</evidence>
<dbReference type="VEuPathDB" id="TriTrypDB:BSAL_42615"/>
<reference evidence="5" key="1">
    <citation type="submission" date="2015-09" db="EMBL/GenBank/DDBJ databases">
        <authorList>
            <consortium name="Pathogen Informatics"/>
        </authorList>
    </citation>
    <scope>NUCLEOTIDE SEQUENCE [LARGE SCALE GENOMIC DNA]</scope>
    <source>
        <strain evidence="5">Lake Konstanz</strain>
    </source>
</reference>
<organism evidence="4 5">
    <name type="scientific">Bodo saltans</name>
    <name type="common">Flagellated protozoan</name>
    <dbReference type="NCBI Taxonomy" id="75058"/>
    <lineage>
        <taxon>Eukaryota</taxon>
        <taxon>Discoba</taxon>
        <taxon>Euglenozoa</taxon>
        <taxon>Kinetoplastea</taxon>
        <taxon>Metakinetoplastina</taxon>
        <taxon>Eubodonida</taxon>
        <taxon>Bodonidae</taxon>
        <taxon>Bodo</taxon>
    </lineage>
</organism>
<sequence length="126" mass="13829">MNSTLPKKQLGYSQQRQSIVEAAFNKFDPTGSGRVPLAVLTEAYCAEKHPHVSQGDMAPAVAARAMTNAFTPSAKQHSGSVAVEDFVLFHERMSAEVDEMQIRNADAYFKKKKKQHSGSVAVEDFV</sequence>
<evidence type="ECO:0008006" key="6">
    <source>
        <dbReference type="Google" id="ProtNLM"/>
    </source>
</evidence>
<dbReference type="Gene3D" id="1.10.238.10">
    <property type="entry name" value="EF-hand"/>
    <property type="match status" value="1"/>
</dbReference>
<keyword evidence="5" id="KW-1185">Reference proteome</keyword>
<keyword evidence="2" id="KW-0677">Repeat</keyword>
<dbReference type="InterPro" id="IPR011992">
    <property type="entry name" value="EF-hand-dom_pair"/>
</dbReference>
<gene>
    <name evidence="4" type="ORF">BSAL_42615</name>
</gene>
<keyword evidence="1" id="KW-0479">Metal-binding</keyword>
<dbReference type="SUPFAM" id="SSF47473">
    <property type="entry name" value="EF-hand"/>
    <property type="match status" value="1"/>
</dbReference>
<dbReference type="PANTHER" id="PTHR34524:SF12">
    <property type="entry name" value="EF-HAND DOMAIN-CONTAINING PROTEIN"/>
    <property type="match status" value="1"/>
</dbReference>
<keyword evidence="3" id="KW-0106">Calcium</keyword>
<name>A0A0S4JTP7_BODSA</name>
<dbReference type="GO" id="GO:0046872">
    <property type="term" value="F:metal ion binding"/>
    <property type="evidence" value="ECO:0007669"/>
    <property type="project" value="UniProtKB-KW"/>
</dbReference>
<evidence type="ECO:0000313" key="5">
    <source>
        <dbReference type="Proteomes" id="UP000051952"/>
    </source>
</evidence>
<dbReference type="AlphaFoldDB" id="A0A0S4JTP7"/>
<dbReference type="OrthoDB" id="444540at2759"/>
<accession>A0A0S4JTP7</accession>
<feature type="non-terminal residue" evidence="4">
    <location>
        <position position="126"/>
    </location>
</feature>
<protein>
    <recommendedName>
        <fullName evidence="6">EF-hand domain-containing protein</fullName>
    </recommendedName>
</protein>
<evidence type="ECO:0000313" key="4">
    <source>
        <dbReference type="EMBL" id="CUG93385.1"/>
    </source>
</evidence>
<evidence type="ECO:0000256" key="3">
    <source>
        <dbReference type="ARBA" id="ARBA00022837"/>
    </source>
</evidence>
<dbReference type="InterPro" id="IPR051581">
    <property type="entry name" value="Ca-bind"/>
</dbReference>
<evidence type="ECO:0000256" key="1">
    <source>
        <dbReference type="ARBA" id="ARBA00022723"/>
    </source>
</evidence>
<dbReference type="Proteomes" id="UP000051952">
    <property type="component" value="Unassembled WGS sequence"/>
</dbReference>